<feature type="domain" description="Methylated-DNA-[protein]-cysteine S-methyltransferase DNA binding" evidence="1">
    <location>
        <begin position="133"/>
        <end position="213"/>
    </location>
</feature>
<sequence>MFHAQLSSPLGPILLCSNGAGLAGLYFIGQSDCPVVDGLPAVAPAKGGPSFGDLDGRPIRSFRARPGAGRGLFDEAPARKQGGGKKEQALRLLQADTPPAAAALFDATARELDEYFAGRRRNFDVPLAVSGTDFQKRVWDALLSIPYGKAVSYGDVARVAGLSPQHGRPVGTAVGRNPVTIIIPCHRVLSHSGRLTGYTGGLERKLALLELEGFELT</sequence>
<dbReference type="EMBL" id="JBHSBV010000001">
    <property type="protein sequence ID" value="MFC4199568.1"/>
    <property type="molecule type" value="Genomic_DNA"/>
</dbReference>
<feature type="domain" description="Methylguanine DNA methyltransferase ribonuclease-like" evidence="2">
    <location>
        <begin position="103"/>
        <end position="128"/>
    </location>
</feature>
<dbReference type="EC" id="2.1.1.63" evidence="3"/>
<keyword evidence="4" id="KW-1185">Reference proteome</keyword>
<dbReference type="PROSITE" id="PS00374">
    <property type="entry name" value="MGMT"/>
    <property type="match status" value="1"/>
</dbReference>
<dbReference type="RefSeq" id="WP_217962744.1">
    <property type="nucleotide sequence ID" value="NZ_JAHTBN010000001.1"/>
</dbReference>
<dbReference type="Proteomes" id="UP001595848">
    <property type="component" value="Unassembled WGS sequence"/>
</dbReference>
<dbReference type="InterPro" id="IPR014048">
    <property type="entry name" value="MethylDNA_cys_MeTrfase_DNA-bd"/>
</dbReference>
<proteinExistence type="predicted"/>
<accession>A0ABV8NU71</accession>
<protein>
    <submittedName>
        <fullName evidence="3">Methylated-DNA--[protein]-cysteine S-methyltransferase</fullName>
        <ecNumber evidence="3">2.1.1.63</ecNumber>
    </submittedName>
</protein>
<dbReference type="PANTHER" id="PTHR10815">
    <property type="entry name" value="METHYLATED-DNA--PROTEIN-CYSTEINE METHYLTRANSFERASE"/>
    <property type="match status" value="1"/>
</dbReference>
<reference evidence="4" key="1">
    <citation type="journal article" date="2019" name="Int. J. Syst. Evol. Microbiol.">
        <title>The Global Catalogue of Microorganisms (GCM) 10K type strain sequencing project: providing services to taxonomists for standard genome sequencing and annotation.</title>
        <authorList>
            <consortium name="The Broad Institute Genomics Platform"/>
            <consortium name="The Broad Institute Genome Sequencing Center for Infectious Disease"/>
            <person name="Wu L."/>
            <person name="Ma J."/>
        </authorList>
    </citation>
    <scope>NUCLEOTIDE SEQUENCE [LARGE SCALE GENOMIC DNA]</scope>
    <source>
        <strain evidence="4">LMG 24813</strain>
    </source>
</reference>
<evidence type="ECO:0000259" key="1">
    <source>
        <dbReference type="Pfam" id="PF01035"/>
    </source>
</evidence>
<dbReference type="CDD" id="cd06445">
    <property type="entry name" value="ATase"/>
    <property type="match status" value="1"/>
</dbReference>
<evidence type="ECO:0000313" key="4">
    <source>
        <dbReference type="Proteomes" id="UP001595848"/>
    </source>
</evidence>
<dbReference type="NCBIfam" id="TIGR00589">
    <property type="entry name" value="ogt"/>
    <property type="match status" value="1"/>
</dbReference>
<dbReference type="GO" id="GO:0003908">
    <property type="term" value="F:methylated-DNA-[protein]-cysteine S-methyltransferase activity"/>
    <property type="evidence" value="ECO:0007669"/>
    <property type="project" value="UniProtKB-EC"/>
</dbReference>
<keyword evidence="3" id="KW-0489">Methyltransferase</keyword>
<dbReference type="GO" id="GO:0032259">
    <property type="term" value="P:methylation"/>
    <property type="evidence" value="ECO:0007669"/>
    <property type="project" value="UniProtKB-KW"/>
</dbReference>
<dbReference type="PANTHER" id="PTHR10815:SF13">
    <property type="entry name" value="METHYLATED-DNA--PROTEIN-CYSTEINE METHYLTRANSFERASE"/>
    <property type="match status" value="1"/>
</dbReference>
<dbReference type="Pfam" id="PF02870">
    <property type="entry name" value="Methyltransf_1N"/>
    <property type="match status" value="1"/>
</dbReference>
<organism evidence="3 4">
    <name type="scientific">Candidimonas humi</name>
    <dbReference type="NCBI Taxonomy" id="683355"/>
    <lineage>
        <taxon>Bacteria</taxon>
        <taxon>Pseudomonadati</taxon>
        <taxon>Pseudomonadota</taxon>
        <taxon>Betaproteobacteria</taxon>
        <taxon>Burkholderiales</taxon>
        <taxon>Alcaligenaceae</taxon>
        <taxon>Candidimonas</taxon>
    </lineage>
</organism>
<keyword evidence="3" id="KW-0808">Transferase</keyword>
<comment type="caution">
    <text evidence="3">The sequence shown here is derived from an EMBL/GenBank/DDBJ whole genome shotgun (WGS) entry which is preliminary data.</text>
</comment>
<evidence type="ECO:0000313" key="3">
    <source>
        <dbReference type="EMBL" id="MFC4199568.1"/>
    </source>
</evidence>
<dbReference type="Pfam" id="PF01035">
    <property type="entry name" value="DNA_binding_1"/>
    <property type="match status" value="1"/>
</dbReference>
<evidence type="ECO:0000259" key="2">
    <source>
        <dbReference type="Pfam" id="PF02870"/>
    </source>
</evidence>
<dbReference type="InterPro" id="IPR008332">
    <property type="entry name" value="MethylG_MeTrfase_N"/>
</dbReference>
<name>A0ABV8NU71_9BURK</name>
<gene>
    <name evidence="3" type="ORF">ACFOY1_01260</name>
</gene>
<dbReference type="InterPro" id="IPR001497">
    <property type="entry name" value="MethylDNA_cys_MeTrfase_AS"/>
</dbReference>